<dbReference type="PANTHER" id="PTHR43080">
    <property type="entry name" value="CBS DOMAIN-CONTAINING PROTEIN CBSX3, MITOCHONDRIAL"/>
    <property type="match status" value="1"/>
</dbReference>
<dbReference type="InterPro" id="IPR051257">
    <property type="entry name" value="Diverse_CBS-Domain"/>
</dbReference>
<evidence type="ECO:0000256" key="1">
    <source>
        <dbReference type="ARBA" id="ARBA00023122"/>
    </source>
</evidence>
<dbReference type="GO" id="GO:0016301">
    <property type="term" value="F:kinase activity"/>
    <property type="evidence" value="ECO:0007669"/>
    <property type="project" value="UniProtKB-KW"/>
</dbReference>
<dbReference type="Gene3D" id="3.10.580.10">
    <property type="entry name" value="CBS-domain"/>
    <property type="match status" value="1"/>
</dbReference>
<dbReference type="EMBL" id="NMUE01000002">
    <property type="protein sequence ID" value="RFA98328.1"/>
    <property type="molecule type" value="Genomic_DNA"/>
</dbReference>
<dbReference type="Pfam" id="PF00571">
    <property type="entry name" value="CBS"/>
    <property type="match status" value="2"/>
</dbReference>
<name>A0A371R3E9_9CREN</name>
<dbReference type="AlphaFoldDB" id="A0A371R3E9"/>
<dbReference type="InterPro" id="IPR000644">
    <property type="entry name" value="CBS_dom"/>
</dbReference>
<dbReference type="SMART" id="SM00116">
    <property type="entry name" value="CBS"/>
    <property type="match status" value="2"/>
</dbReference>
<protein>
    <submittedName>
        <fullName evidence="5">Histidine kinase</fullName>
    </submittedName>
</protein>
<accession>A0A371R3E9</accession>
<dbReference type="PROSITE" id="PS51371">
    <property type="entry name" value="CBS"/>
    <property type="match status" value="2"/>
</dbReference>
<dbReference type="EMBL" id="NMUF01000092">
    <property type="protein sequence ID" value="RFA94283.1"/>
    <property type="molecule type" value="Genomic_DNA"/>
</dbReference>
<dbReference type="InterPro" id="IPR046342">
    <property type="entry name" value="CBS_dom_sf"/>
</dbReference>
<dbReference type="Proteomes" id="UP000256877">
    <property type="component" value="Unassembled WGS sequence"/>
</dbReference>
<reference evidence="6 7" key="1">
    <citation type="submission" date="2017-07" db="EMBL/GenBank/DDBJ databases">
        <title>Draft genome sequence of aerobic hyperthermophilic archaea, Pyrobaculum aerophilum YKB31 and YKB32.</title>
        <authorList>
            <person name="Mochizuki T."/>
            <person name="Berliner A.J."/>
            <person name="Yoshida-Takashima Y."/>
            <person name="Takaki Y."/>
            <person name="Nunoura T."/>
            <person name="Takai K."/>
        </authorList>
    </citation>
    <scope>NUCLEOTIDE SEQUENCE [LARGE SCALE GENOMIC DNA]</scope>
    <source>
        <strain evidence="5 7">YKB31</strain>
        <strain evidence="4 6">YKB32</strain>
    </source>
</reference>
<feature type="domain" description="CBS" evidence="3">
    <location>
        <begin position="7"/>
        <end position="65"/>
    </location>
</feature>
<sequence length="129" mass="14160">MKCGEIASRPVITVTPDTPLEKAVELMADYDVGILVLVDKENPKRVVGVLSERDIVRSLAGKAPLTVPVEKLATTHSIIYVYADDPIEVAAEKMMKYGIRHVVVVDKEGGLHGVISIRDVLKRIMGLRK</sequence>
<dbReference type="Proteomes" id="UP000257123">
    <property type="component" value="Unassembled WGS sequence"/>
</dbReference>
<evidence type="ECO:0000313" key="4">
    <source>
        <dbReference type="EMBL" id="RFA94283.1"/>
    </source>
</evidence>
<keyword evidence="1 2" id="KW-0129">CBS domain</keyword>
<evidence type="ECO:0000313" key="5">
    <source>
        <dbReference type="EMBL" id="RFA98328.1"/>
    </source>
</evidence>
<dbReference type="RefSeq" id="WP_116420391.1">
    <property type="nucleotide sequence ID" value="NZ_NMUE01000002.1"/>
</dbReference>
<keyword evidence="5" id="KW-0418">Kinase</keyword>
<evidence type="ECO:0000256" key="2">
    <source>
        <dbReference type="PROSITE-ProRule" id="PRU00703"/>
    </source>
</evidence>
<evidence type="ECO:0000313" key="6">
    <source>
        <dbReference type="Proteomes" id="UP000256877"/>
    </source>
</evidence>
<keyword evidence="5" id="KW-0808">Transferase</keyword>
<dbReference type="CDD" id="cd09836">
    <property type="entry name" value="CBS_pair_arch"/>
    <property type="match status" value="1"/>
</dbReference>
<feature type="domain" description="CBS" evidence="3">
    <location>
        <begin position="73"/>
        <end position="129"/>
    </location>
</feature>
<gene>
    <name evidence="5" type="ORF">CGL51_01270</name>
    <name evidence="4" type="ORF">CGL52_14520</name>
</gene>
<comment type="caution">
    <text evidence="5">The sequence shown here is derived from an EMBL/GenBank/DDBJ whole genome shotgun (WGS) entry which is preliminary data.</text>
</comment>
<evidence type="ECO:0000259" key="3">
    <source>
        <dbReference type="PROSITE" id="PS51371"/>
    </source>
</evidence>
<evidence type="ECO:0000313" key="7">
    <source>
        <dbReference type="Proteomes" id="UP000257123"/>
    </source>
</evidence>
<dbReference type="PANTHER" id="PTHR43080:SF2">
    <property type="entry name" value="CBS DOMAIN-CONTAINING PROTEIN"/>
    <property type="match status" value="1"/>
</dbReference>
<dbReference type="OrthoDB" id="43333at2157"/>
<dbReference type="SUPFAM" id="SSF54631">
    <property type="entry name" value="CBS-domain pair"/>
    <property type="match status" value="1"/>
</dbReference>
<proteinExistence type="predicted"/>
<organism evidence="5 7">
    <name type="scientific">Pyrobaculum aerophilum</name>
    <dbReference type="NCBI Taxonomy" id="13773"/>
    <lineage>
        <taxon>Archaea</taxon>
        <taxon>Thermoproteota</taxon>
        <taxon>Thermoprotei</taxon>
        <taxon>Thermoproteales</taxon>
        <taxon>Thermoproteaceae</taxon>
        <taxon>Pyrobaculum</taxon>
    </lineage>
</organism>